<gene>
    <name evidence="1" type="ORF">LJD61_09015</name>
</gene>
<accession>A0ABT1NEN7</accession>
<protein>
    <recommendedName>
        <fullName evidence="3">Transcriptional regulator</fullName>
    </recommendedName>
</protein>
<proteinExistence type="predicted"/>
<comment type="caution">
    <text evidence="1">The sequence shown here is derived from an EMBL/GenBank/DDBJ whole genome shotgun (WGS) entry which is preliminary data.</text>
</comment>
<sequence length="417" mass="48083">MNSNPRITVDFVNINNYEEAGEVAQVYQRKYDALLFAGRIPYYCALRQIAPTCLWDYVIRETSSLLRVMLQANQDGYDIERYSLDSFTREELQDICLDIGEDRLLSVDYENFRISDLKTVYQFHKQCYESGKVSCCFTTLSMVEKRLREEKIPAYCIVHDASAYRQKLRELYYRYQIGMQQSNQTIVIAVGFASLSMNSILTQKEHDRLINRLEIEKRLYQFAASIDAAITQAQFDGYLLFCTKEVLENVTDYYKSISLLNQLEKESLERVCMGIGYGATIMESKCNAVLAMEQVKKREYNSNTAMVLYPNQNCWGPVFGNHMDTSTEQETKTVDSKLKRISDATGIGINRLFQLKNMVINNPGRLYTACEVARECGVSERCINRIIKKLELADHANVVGKRQKASGRPQRLIEFNL</sequence>
<evidence type="ECO:0008006" key="3">
    <source>
        <dbReference type="Google" id="ProtNLM"/>
    </source>
</evidence>
<dbReference type="InterPro" id="IPR043128">
    <property type="entry name" value="Rev_trsase/Diguanyl_cyclase"/>
</dbReference>
<evidence type="ECO:0000313" key="1">
    <source>
        <dbReference type="EMBL" id="MCQ1529693.1"/>
    </source>
</evidence>
<dbReference type="Gene3D" id="3.30.70.270">
    <property type="match status" value="1"/>
</dbReference>
<organism evidence="1 2">
    <name type="scientific">Lutispora saccharofermentans</name>
    <dbReference type="NCBI Taxonomy" id="3024236"/>
    <lineage>
        <taxon>Bacteria</taxon>
        <taxon>Bacillati</taxon>
        <taxon>Bacillota</taxon>
        <taxon>Clostridia</taxon>
        <taxon>Lutisporales</taxon>
        <taxon>Lutisporaceae</taxon>
        <taxon>Lutispora</taxon>
    </lineage>
</organism>
<dbReference type="Proteomes" id="UP001651880">
    <property type="component" value="Unassembled WGS sequence"/>
</dbReference>
<evidence type="ECO:0000313" key="2">
    <source>
        <dbReference type="Proteomes" id="UP001651880"/>
    </source>
</evidence>
<dbReference type="RefSeq" id="WP_255227205.1">
    <property type="nucleotide sequence ID" value="NZ_JAJEKE010000006.1"/>
</dbReference>
<keyword evidence="2" id="KW-1185">Reference proteome</keyword>
<dbReference type="EMBL" id="JAJEKE010000006">
    <property type="protein sequence ID" value="MCQ1529693.1"/>
    <property type="molecule type" value="Genomic_DNA"/>
</dbReference>
<reference evidence="1 2" key="1">
    <citation type="submission" date="2021-10" db="EMBL/GenBank/DDBJ databases">
        <title>Lutispora strain m25 sp. nov., a thermophilic, non-spore-forming bacterium isolated from a lab-scale methanogenic bioreactor digesting anaerobic sludge.</title>
        <authorList>
            <person name="El Houari A."/>
            <person name="Mcdonald J."/>
        </authorList>
    </citation>
    <scope>NUCLEOTIDE SEQUENCE [LARGE SCALE GENOMIC DNA]</scope>
    <source>
        <strain evidence="2">m25</strain>
    </source>
</reference>
<name>A0ABT1NEN7_9FIRM</name>